<evidence type="ECO:0000313" key="3">
    <source>
        <dbReference type="Proteomes" id="UP000325315"/>
    </source>
</evidence>
<keyword evidence="3" id="KW-1185">Reference proteome</keyword>
<accession>A0A5B6VXA9</accession>
<gene>
    <name evidence="2" type="ORF">EPI10_023978</name>
</gene>
<evidence type="ECO:0000259" key="1">
    <source>
        <dbReference type="Pfam" id="PF24626"/>
    </source>
</evidence>
<dbReference type="AlphaFoldDB" id="A0A5B6VXA9"/>
<dbReference type="OrthoDB" id="5554229at2759"/>
<sequence>MTCLPVWVAKKLGYDYEVVYRRGLSNAATDALARIKSAITGQDPFKVVVQFHSSSAIHTTPYEALYGQPPLHHIPYLAGASLVNMVDKSLQQREAARKFHFKRAQDPIRLQLPPSLRVHPTFHVSQLKKYVGVAPVQNVLLVVDASGAWAKELTHLLDRHVV</sequence>
<proteinExistence type="predicted"/>
<feature type="domain" description="Tf2-1-like SH3-like" evidence="1">
    <location>
        <begin position="109"/>
        <end position="131"/>
    </location>
</feature>
<dbReference type="Proteomes" id="UP000325315">
    <property type="component" value="Unassembled WGS sequence"/>
</dbReference>
<reference evidence="3" key="1">
    <citation type="journal article" date="2019" name="Plant Biotechnol. J.">
        <title>Genome sequencing of the Australian wild diploid species Gossypium australe highlights disease resistance and delayed gland morphogenesis.</title>
        <authorList>
            <person name="Cai Y."/>
            <person name="Cai X."/>
            <person name="Wang Q."/>
            <person name="Wang P."/>
            <person name="Zhang Y."/>
            <person name="Cai C."/>
            <person name="Xu Y."/>
            <person name="Wang K."/>
            <person name="Zhou Z."/>
            <person name="Wang C."/>
            <person name="Geng S."/>
            <person name="Li B."/>
            <person name="Dong Q."/>
            <person name="Hou Y."/>
            <person name="Wang H."/>
            <person name="Ai P."/>
            <person name="Liu Z."/>
            <person name="Yi F."/>
            <person name="Sun M."/>
            <person name="An G."/>
            <person name="Cheng J."/>
            <person name="Zhang Y."/>
            <person name="Shi Q."/>
            <person name="Xie Y."/>
            <person name="Shi X."/>
            <person name="Chang Y."/>
            <person name="Huang F."/>
            <person name="Chen Y."/>
            <person name="Hong S."/>
            <person name="Mi L."/>
            <person name="Sun Q."/>
            <person name="Zhang L."/>
            <person name="Zhou B."/>
            <person name="Peng R."/>
            <person name="Zhang X."/>
            <person name="Liu F."/>
        </authorList>
    </citation>
    <scope>NUCLEOTIDE SEQUENCE [LARGE SCALE GENOMIC DNA]</scope>
    <source>
        <strain evidence="3">cv. PA1801</strain>
    </source>
</reference>
<comment type="caution">
    <text evidence="2">The sequence shown here is derived from an EMBL/GenBank/DDBJ whole genome shotgun (WGS) entry which is preliminary data.</text>
</comment>
<dbReference type="InterPro" id="IPR056924">
    <property type="entry name" value="SH3_Tf2-1"/>
</dbReference>
<dbReference type="EMBL" id="SMMG02000005">
    <property type="protein sequence ID" value="KAA3473614.1"/>
    <property type="molecule type" value="Genomic_DNA"/>
</dbReference>
<evidence type="ECO:0000313" key="2">
    <source>
        <dbReference type="EMBL" id="KAA3473614.1"/>
    </source>
</evidence>
<name>A0A5B6VXA9_9ROSI</name>
<dbReference type="Pfam" id="PF24626">
    <property type="entry name" value="SH3_Tf2-1"/>
    <property type="match status" value="1"/>
</dbReference>
<protein>
    <submittedName>
        <fullName evidence="2">BSD domain-containing protein 1-A-like</fullName>
    </submittedName>
</protein>
<organism evidence="2 3">
    <name type="scientific">Gossypium australe</name>
    <dbReference type="NCBI Taxonomy" id="47621"/>
    <lineage>
        <taxon>Eukaryota</taxon>
        <taxon>Viridiplantae</taxon>
        <taxon>Streptophyta</taxon>
        <taxon>Embryophyta</taxon>
        <taxon>Tracheophyta</taxon>
        <taxon>Spermatophyta</taxon>
        <taxon>Magnoliopsida</taxon>
        <taxon>eudicotyledons</taxon>
        <taxon>Gunneridae</taxon>
        <taxon>Pentapetalae</taxon>
        <taxon>rosids</taxon>
        <taxon>malvids</taxon>
        <taxon>Malvales</taxon>
        <taxon>Malvaceae</taxon>
        <taxon>Malvoideae</taxon>
        <taxon>Gossypium</taxon>
    </lineage>
</organism>